<dbReference type="SMART" id="SM00407">
    <property type="entry name" value="IGc1"/>
    <property type="match status" value="1"/>
</dbReference>
<dbReference type="PANTHER" id="PTHR23411">
    <property type="entry name" value="TAPASIN"/>
    <property type="match status" value="1"/>
</dbReference>
<sequence>MKEIKWTNGTSGALINSVQYPPVEQTNTYIGISTVKLTKFDWDSWSFKCAVDHQNEEKSVPVEQKRSTPTIILLREPKGNSQILFCPVRDFLPKEISVKWTKNGKDENGTTNWKPQKNGETYSTLSLLEVPNSDWNSKAVYSCEVSHGGKTYTRKASKVPITVTLKQPKAKEIFQNQQAQLEC</sequence>
<dbReference type="SUPFAM" id="SSF48726">
    <property type="entry name" value="Immunoglobulin"/>
    <property type="match status" value="2"/>
</dbReference>
<dbReference type="Gene3D" id="2.60.40.10">
    <property type="entry name" value="Immunoglobulins"/>
    <property type="match status" value="2"/>
</dbReference>
<dbReference type="InterPro" id="IPR013783">
    <property type="entry name" value="Ig-like_fold"/>
</dbReference>
<dbReference type="PROSITE" id="PS50835">
    <property type="entry name" value="IG_LIKE"/>
    <property type="match status" value="1"/>
</dbReference>
<reference evidence="3 4" key="1">
    <citation type="submission" date="2021-06" db="EMBL/GenBank/DDBJ databases">
        <authorList>
            <person name="Palmer J.M."/>
        </authorList>
    </citation>
    <scope>NUCLEOTIDE SEQUENCE [LARGE SCALE GENOMIC DNA]</scope>
    <source>
        <strain evidence="4">if_2019</strain>
        <tissue evidence="3">Muscle</tissue>
    </source>
</reference>
<evidence type="ECO:0000313" key="4">
    <source>
        <dbReference type="Proteomes" id="UP001482620"/>
    </source>
</evidence>
<dbReference type="Proteomes" id="UP001482620">
    <property type="component" value="Unassembled WGS sequence"/>
</dbReference>
<dbReference type="InterPro" id="IPR003597">
    <property type="entry name" value="Ig_C1-set"/>
</dbReference>
<organism evidence="3 4">
    <name type="scientific">Ilyodon furcidens</name>
    <name type="common">goldbreast splitfin</name>
    <dbReference type="NCBI Taxonomy" id="33524"/>
    <lineage>
        <taxon>Eukaryota</taxon>
        <taxon>Metazoa</taxon>
        <taxon>Chordata</taxon>
        <taxon>Craniata</taxon>
        <taxon>Vertebrata</taxon>
        <taxon>Euteleostomi</taxon>
        <taxon>Actinopterygii</taxon>
        <taxon>Neopterygii</taxon>
        <taxon>Teleostei</taxon>
        <taxon>Neoteleostei</taxon>
        <taxon>Acanthomorphata</taxon>
        <taxon>Ovalentaria</taxon>
        <taxon>Atherinomorphae</taxon>
        <taxon>Cyprinodontiformes</taxon>
        <taxon>Goodeidae</taxon>
        <taxon>Ilyodon</taxon>
    </lineage>
</organism>
<dbReference type="CDD" id="cd00098">
    <property type="entry name" value="IgC1"/>
    <property type="match status" value="1"/>
</dbReference>
<dbReference type="PROSITE" id="PS00290">
    <property type="entry name" value="IG_MHC"/>
    <property type="match status" value="1"/>
</dbReference>
<protein>
    <recommendedName>
        <fullName evidence="2">Ig-like domain-containing protein</fullName>
    </recommendedName>
</protein>
<comment type="caution">
    <text evidence="3">The sequence shown here is derived from an EMBL/GenBank/DDBJ whole genome shotgun (WGS) entry which is preliminary data.</text>
</comment>
<evidence type="ECO:0000313" key="3">
    <source>
        <dbReference type="EMBL" id="MEQ2238994.1"/>
    </source>
</evidence>
<feature type="non-terminal residue" evidence="3">
    <location>
        <position position="183"/>
    </location>
</feature>
<keyword evidence="4" id="KW-1185">Reference proteome</keyword>
<dbReference type="InterPro" id="IPR036179">
    <property type="entry name" value="Ig-like_dom_sf"/>
</dbReference>
<dbReference type="EMBL" id="JAHRIQ010057712">
    <property type="protein sequence ID" value="MEQ2238994.1"/>
    <property type="molecule type" value="Genomic_DNA"/>
</dbReference>
<dbReference type="InterPro" id="IPR003006">
    <property type="entry name" value="Ig/MHC_CS"/>
</dbReference>
<dbReference type="InterPro" id="IPR007110">
    <property type="entry name" value="Ig-like_dom"/>
</dbReference>
<evidence type="ECO:0000256" key="1">
    <source>
        <dbReference type="ARBA" id="ARBA00023319"/>
    </source>
</evidence>
<dbReference type="InterPro" id="IPR050380">
    <property type="entry name" value="Immune_Resp_Modulators"/>
</dbReference>
<proteinExistence type="predicted"/>
<name>A0ABV0U2H9_9TELE</name>
<evidence type="ECO:0000259" key="2">
    <source>
        <dbReference type="PROSITE" id="PS50835"/>
    </source>
</evidence>
<keyword evidence="1" id="KW-0393">Immunoglobulin domain</keyword>
<gene>
    <name evidence="3" type="ORF">ILYODFUR_039195</name>
</gene>
<dbReference type="Pfam" id="PF07654">
    <property type="entry name" value="C1-set"/>
    <property type="match status" value="1"/>
</dbReference>
<feature type="domain" description="Ig-like" evidence="2">
    <location>
        <begin position="69"/>
        <end position="157"/>
    </location>
</feature>
<accession>A0ABV0U2H9</accession>